<name>A0A0E0FU30_ORYNI</name>
<feature type="compositionally biased region" description="Low complexity" evidence="1">
    <location>
        <begin position="56"/>
        <end position="65"/>
    </location>
</feature>
<evidence type="ECO:0000313" key="3">
    <source>
        <dbReference type="Proteomes" id="UP000006591"/>
    </source>
</evidence>
<reference evidence="2" key="2">
    <citation type="submission" date="2018-04" db="EMBL/GenBank/DDBJ databases">
        <title>OnivRS2 (Oryza nivara Reference Sequence Version 2).</title>
        <authorList>
            <person name="Zhang J."/>
            <person name="Kudrna D."/>
            <person name="Lee S."/>
            <person name="Talag J."/>
            <person name="Rajasekar S."/>
            <person name="Welchert J."/>
            <person name="Hsing Y.-I."/>
            <person name="Wing R.A."/>
        </authorList>
    </citation>
    <scope>NUCLEOTIDE SEQUENCE [LARGE SCALE GENOMIC DNA]</scope>
</reference>
<feature type="compositionally biased region" description="Polar residues" evidence="1">
    <location>
        <begin position="43"/>
        <end position="55"/>
    </location>
</feature>
<sequence>MRCTRRGHRLLLPPPAVQFTTTTRSPPPARLNTQQLKLPPPHASSTDPSLSLNSQAAERAAAKAKPSSVADAVPIKRRIHSYKERRRHHQLTMRSSFGGKARGAAAPAPATHPRYVPQRGVVLKSVLGWFFGCFRPAKTRPLPAGR</sequence>
<keyword evidence="3" id="KW-1185">Reference proteome</keyword>
<organism evidence="2">
    <name type="scientific">Oryza nivara</name>
    <name type="common">Indian wild rice</name>
    <name type="synonym">Oryza sativa f. spontanea</name>
    <dbReference type="NCBI Taxonomy" id="4536"/>
    <lineage>
        <taxon>Eukaryota</taxon>
        <taxon>Viridiplantae</taxon>
        <taxon>Streptophyta</taxon>
        <taxon>Embryophyta</taxon>
        <taxon>Tracheophyta</taxon>
        <taxon>Spermatophyta</taxon>
        <taxon>Magnoliopsida</taxon>
        <taxon>Liliopsida</taxon>
        <taxon>Poales</taxon>
        <taxon>Poaceae</taxon>
        <taxon>BOP clade</taxon>
        <taxon>Oryzoideae</taxon>
        <taxon>Oryzeae</taxon>
        <taxon>Oryzinae</taxon>
        <taxon>Oryza</taxon>
    </lineage>
</organism>
<evidence type="ECO:0000313" key="2">
    <source>
        <dbReference type="EnsemblPlants" id="ONIVA01G37720.1"/>
    </source>
</evidence>
<dbReference type="Gramene" id="ONIVA01G37720.1">
    <property type="protein sequence ID" value="ONIVA01G37720.1"/>
    <property type="gene ID" value="ONIVA01G37720"/>
</dbReference>
<accession>A0A0E0FU30</accession>
<feature type="region of interest" description="Disordered" evidence="1">
    <location>
        <begin position="1"/>
        <end position="71"/>
    </location>
</feature>
<dbReference type="HOGENOM" id="CLU_148958_0_0_1"/>
<dbReference type="eggNOG" id="ENOG502R72W">
    <property type="taxonomic scope" value="Eukaryota"/>
</dbReference>
<dbReference type="Proteomes" id="UP000006591">
    <property type="component" value="Chromosome 1"/>
</dbReference>
<proteinExistence type="predicted"/>
<evidence type="ECO:0000256" key="1">
    <source>
        <dbReference type="SAM" id="MobiDB-lite"/>
    </source>
</evidence>
<dbReference type="AlphaFoldDB" id="A0A0E0FU30"/>
<dbReference type="EnsemblPlants" id="ONIVA01G37720.1">
    <property type="protein sequence ID" value="ONIVA01G37720.1"/>
    <property type="gene ID" value="ONIVA01G37720"/>
</dbReference>
<protein>
    <submittedName>
        <fullName evidence="2">Uncharacterized protein</fullName>
    </submittedName>
</protein>
<feature type="region of interest" description="Disordered" evidence="1">
    <location>
        <begin position="83"/>
        <end position="111"/>
    </location>
</feature>
<reference evidence="2" key="1">
    <citation type="submission" date="2015-04" db="UniProtKB">
        <authorList>
            <consortium name="EnsemblPlants"/>
        </authorList>
    </citation>
    <scope>IDENTIFICATION</scope>
    <source>
        <strain evidence="2">SL10</strain>
    </source>
</reference>